<dbReference type="GO" id="GO:0046872">
    <property type="term" value="F:metal ion binding"/>
    <property type="evidence" value="ECO:0007669"/>
    <property type="project" value="UniProtKB-KW"/>
</dbReference>
<evidence type="ECO:0000256" key="1">
    <source>
        <dbReference type="PIRSR" id="PIRSR607822-1"/>
    </source>
</evidence>
<feature type="non-terminal residue" evidence="3">
    <location>
        <position position="1"/>
    </location>
</feature>
<gene>
    <name evidence="3" type="ORF">DI551_11480</name>
</gene>
<dbReference type="Pfam" id="PF05147">
    <property type="entry name" value="LANC_like"/>
    <property type="match status" value="1"/>
</dbReference>
<organism evidence="3 4">
    <name type="scientific">Micavibrio aeruginosavorus</name>
    <dbReference type="NCBI Taxonomy" id="349221"/>
    <lineage>
        <taxon>Bacteria</taxon>
        <taxon>Pseudomonadati</taxon>
        <taxon>Bdellovibrionota</taxon>
        <taxon>Bdellovibrionia</taxon>
        <taxon>Bdellovibrionales</taxon>
        <taxon>Pseudobdellovibrionaceae</taxon>
        <taxon>Micavibrio</taxon>
    </lineage>
</organism>
<feature type="binding site" evidence="1">
    <location>
        <position position="775"/>
    </location>
    <ligand>
        <name>Zn(2+)</name>
        <dbReference type="ChEBI" id="CHEBI:29105"/>
    </ligand>
</feature>
<dbReference type="NCBIfam" id="TIGR03897">
    <property type="entry name" value="lanti_2_LanM"/>
    <property type="match status" value="1"/>
</dbReference>
<evidence type="ECO:0000259" key="2">
    <source>
        <dbReference type="Pfam" id="PF13575"/>
    </source>
</evidence>
<keyword evidence="1" id="KW-0479">Metal-binding</keyword>
<reference evidence="3 4" key="1">
    <citation type="submission" date="2017-08" db="EMBL/GenBank/DDBJ databases">
        <title>Infants hospitalized years apart are colonized by the same room-sourced microbial strains.</title>
        <authorList>
            <person name="Brooks B."/>
            <person name="Olm M.R."/>
            <person name="Firek B.A."/>
            <person name="Baker R."/>
            <person name="Thomas B.C."/>
            <person name="Morowitz M.J."/>
            <person name="Banfield J.F."/>
        </authorList>
    </citation>
    <scope>NUCLEOTIDE SEQUENCE [LARGE SCALE GENOMIC DNA]</scope>
    <source>
        <strain evidence="3">S2_005_002_R2_29</strain>
    </source>
</reference>
<protein>
    <recommendedName>
        <fullName evidence="2">Lantibiotic biosynthesis protein dehydration domain-containing protein</fullName>
    </recommendedName>
</protein>
<proteinExistence type="predicted"/>
<dbReference type="GO" id="GO:0005975">
    <property type="term" value="P:carbohydrate metabolic process"/>
    <property type="evidence" value="ECO:0007669"/>
    <property type="project" value="InterPro"/>
</dbReference>
<dbReference type="PRINTS" id="PR01950">
    <property type="entry name" value="LANCSUPER"/>
</dbReference>
<dbReference type="Pfam" id="PF13575">
    <property type="entry name" value="DUF4135"/>
    <property type="match status" value="1"/>
</dbReference>
<feature type="binding site" evidence="1">
    <location>
        <position position="730"/>
    </location>
    <ligand>
        <name>Zn(2+)</name>
        <dbReference type="ChEBI" id="CHEBI:29105"/>
    </ligand>
</feature>
<name>A0A2W5MU99_9BACT</name>
<dbReference type="AlphaFoldDB" id="A0A2W5MU99"/>
<dbReference type="SMART" id="SM01260">
    <property type="entry name" value="LANC_like"/>
    <property type="match status" value="1"/>
</dbReference>
<dbReference type="InterPro" id="IPR012341">
    <property type="entry name" value="6hp_glycosidase-like_sf"/>
</dbReference>
<dbReference type="InterPro" id="IPR017146">
    <property type="entry name" value="Lanti_2_LanM"/>
</dbReference>
<dbReference type="GO" id="GO:0031179">
    <property type="term" value="P:peptide modification"/>
    <property type="evidence" value="ECO:0007669"/>
    <property type="project" value="InterPro"/>
</dbReference>
<evidence type="ECO:0000313" key="3">
    <source>
        <dbReference type="EMBL" id="PZQ43769.1"/>
    </source>
</evidence>
<feature type="domain" description="Lantibiotic biosynthesis protein dehydration" evidence="2">
    <location>
        <begin position="15"/>
        <end position="370"/>
    </location>
</feature>
<dbReference type="SUPFAM" id="SSF158745">
    <property type="entry name" value="LanC-like"/>
    <property type="match status" value="1"/>
</dbReference>
<dbReference type="Gene3D" id="1.50.10.10">
    <property type="match status" value="1"/>
</dbReference>
<comment type="caution">
    <text evidence="3">The sequence shown here is derived from an EMBL/GenBank/DDBJ whole genome shotgun (WGS) entry which is preliminary data.</text>
</comment>
<sequence>NDALNDGWQNIALEYPVLLRFLSSVQKNYFDSMDEFFQRIDADADKIKEDFGISANGNIIKIGRSLSDPHNGGRSVMRIEFADGNKLIYKPKSIKMEKVFNNFISGNNNFGFQPIHILSCEGYGWVQDIGELERQPINLANPESAGQVAAFLWMLNATDMHFENVMPTADGVYALDLETLLLASFNNDGEPWEPMWRKHTVNATLLFEENVLNRPEGFRIGGLEPSPALVSIMPPVTFTLQDDVIVMMLGQQDRKSLPPAKHQRMNVDGIKRLQNSFEKILNGDAREVVRRFVSSMDDDLTLRLVLRDTSFYTNILERMRQPRFLRDAQDMHKDLAVLYQGVGTVEDHDLRLRIIIDNEIKQLVSCDVPFLFYEVGRKDIKISDITIPDFFRFSAKEHAFKKIEGFDSSDIAEQKELMAISLEGRCGDFLANHRHHYHFEDQEILLPDTTLTKEFTTYANETIASALISQSSPARWLTLESDVEEGRVKAVSHDQSFFGGYWGIIMVLQAAEIALTKTGDAGTLKAFLEREAQIWPRIIEKTKRSDENLSFKPLGYVGHGGDLFAQSVLMGLDPIRWAMLEDSIQHTLLQVKKRVHEDDALDIIEGSAGLIMGCEQVLKFHGDKSWSSDVLHVQKSATDRLVEKATAIDGGLAWIVPAEAKPLLGYAHGWAGIVTALSTVARHGENAHDVEEINACLDKSALYPQVVHEQAGAWHDVRQGRASTLNNSWCNGIPGFVRGMIEIKDRLSPSMRQEAEELVNIVSGKAGLSNSYRFCCGEAGNVDLLMDIARRSEKGSFSETFERYATATLFSVNNRGSSNVMPEMAFPSLFQGKSGIAYTALRTVLPILPSLAGQEFPQKKLKII</sequence>
<keyword evidence="1" id="KW-0862">Zinc</keyword>
<dbReference type="Proteomes" id="UP000249417">
    <property type="component" value="Unassembled WGS sequence"/>
</dbReference>
<dbReference type="InterPro" id="IPR025410">
    <property type="entry name" value="Lant_dehyd"/>
</dbReference>
<accession>A0A2W5MU99</accession>
<dbReference type="EMBL" id="QFQB01000131">
    <property type="protein sequence ID" value="PZQ43769.1"/>
    <property type="molecule type" value="Genomic_DNA"/>
</dbReference>
<dbReference type="InterPro" id="IPR007822">
    <property type="entry name" value="LANC-like"/>
</dbReference>
<evidence type="ECO:0000313" key="4">
    <source>
        <dbReference type="Proteomes" id="UP000249417"/>
    </source>
</evidence>